<dbReference type="Gene3D" id="3.40.50.300">
    <property type="entry name" value="P-loop containing nucleotide triphosphate hydrolases"/>
    <property type="match status" value="2"/>
</dbReference>
<dbReference type="RefSeq" id="WP_051387410.1">
    <property type="nucleotide sequence ID" value="NZ_CP068052.1"/>
</dbReference>
<reference evidence="3 4" key="1">
    <citation type="submission" date="2021-01" db="EMBL/GenBank/DDBJ databases">
        <title>FDA dAtabase for Regulatory Grade micrObial Sequences (FDA-ARGOS): Supporting development and validation of Infectious Disease Dx tests.</title>
        <authorList>
            <person name="Nelson B."/>
            <person name="Plummer A."/>
            <person name="Tallon L."/>
            <person name="Sadzewicz L."/>
            <person name="Zhao X."/>
            <person name="Boylan J."/>
            <person name="Ott S."/>
            <person name="Bowen H."/>
            <person name="Vavikolanu K."/>
            <person name="Mehta A."/>
            <person name="Aluvathingal J."/>
            <person name="Nadendla S."/>
            <person name="Myers T."/>
            <person name="Yan Y."/>
            <person name="Sichtig H."/>
        </authorList>
    </citation>
    <scope>NUCLEOTIDE SEQUENCE [LARGE SCALE GENOMIC DNA]</scope>
    <source>
        <strain evidence="3 4">FDAARGOS_1161</strain>
        <plasmid evidence="3 4">unnamed</plasmid>
    </source>
</reference>
<feature type="compositionally biased region" description="Basic and acidic residues" evidence="1">
    <location>
        <begin position="846"/>
        <end position="870"/>
    </location>
</feature>
<name>A0A974RYH1_PERPY</name>
<keyword evidence="3" id="KW-0614">Plasmid</keyword>
<dbReference type="Pfam" id="PF01935">
    <property type="entry name" value="DUF87"/>
    <property type="match status" value="1"/>
</dbReference>
<organism evidence="3 4">
    <name type="scientific">Peribacillus psychrosaccharolyticus</name>
    <name type="common">Bacillus psychrosaccharolyticus</name>
    <dbReference type="NCBI Taxonomy" id="1407"/>
    <lineage>
        <taxon>Bacteria</taxon>
        <taxon>Bacillati</taxon>
        <taxon>Bacillota</taxon>
        <taxon>Bacilli</taxon>
        <taxon>Bacillales</taxon>
        <taxon>Bacillaceae</taxon>
        <taxon>Peribacillus</taxon>
    </lineage>
</organism>
<protein>
    <submittedName>
        <fullName evidence="3">DUF87 domain-containing protein</fullName>
    </submittedName>
</protein>
<dbReference type="KEGG" id="ppsr:I6J18_00035"/>
<feature type="domain" description="Helicase HerA central" evidence="2">
    <location>
        <begin position="326"/>
        <end position="580"/>
    </location>
</feature>
<evidence type="ECO:0000259" key="2">
    <source>
        <dbReference type="Pfam" id="PF01935"/>
    </source>
</evidence>
<proteinExistence type="predicted"/>
<dbReference type="SUPFAM" id="SSF52540">
    <property type="entry name" value="P-loop containing nucleoside triphosphate hydrolases"/>
    <property type="match status" value="1"/>
</dbReference>
<dbReference type="PANTHER" id="PTHR42957:SF1">
    <property type="entry name" value="HELICASE MJ1565-RELATED"/>
    <property type="match status" value="1"/>
</dbReference>
<dbReference type="InterPro" id="IPR002789">
    <property type="entry name" value="HerA_central"/>
</dbReference>
<dbReference type="AlphaFoldDB" id="A0A974RYH1"/>
<sequence>MRYHLLPFLIPKEGKVYELRTTMDAKILYFKDETAWTTMLSFLTRPWYRRVLKQEWISWEIVATKEQIRYFVWVPDEQIGKAFKSKYYAEHSEVEIVEVEDYPVDFSRPHAATKLFTESHWTVPIKTYHNEVVDTQAEIIEFLEGLEEGQEIHMQFLVQPAYRTEKSFRGIVRQFHKQGEADETLEHDNELYLSAIEGKATRVLSRLGIKVIAFGNGQQDSNHLIKSAKGSIGTFSSGRLNQLKGREWWWFRTLRPLYRWEYRHRLYSMERMKKRLILGSEEMAAIMRLPSERVHSNKLNRLKMKSTPLPKELKHMKVDPVLAIPLGEHAYHGKKNEVMFDLGTLRYHAAFMGMSGMGKSTAMYNLVEDLLHLEGAGTHIGGTIIDPHGDLCQDIAARIPPEKQHLVRYIKFSEGKVPFNVYDVDFASAEDKIAQTVADVLKRTWKDFWGPNIDDNFLNGGIALQRLGEASLPNLQRLLSDPDYRETVLERLNREDPIENDLYLYFANIQTLKERDLQAKTNSTLNKLRKITLSSVLGNMLRAKTNGLRFRESMDQGMINLLDLSELTSDEKKLIGSMCLTFAELAGKSRADTPAPERDQLPYHFVMVDEAPTLMEHSIDAIESFASELRKYKVSIILGMQGIKDQLPKEVASAIFRNFGTLVSFRLGEPDDAEYVNRSMPSEVLEESDYLQVEPFHAYMRMQVENERTRPFLIRMKAPGPALYEEFIPDIKERTADEAEAIERQAVSTVGDLTKQEEHVEVDDYLLLDEDNENESLTDVLESEKSLSMLMDDVDDTDMVNRMDDLDLNESIVQSSDVFEDLLFLDLERTQQETEQSMPEKSSSVSKDDSKEEQLKDTGKVSITKDDLWV</sequence>
<dbReference type="PANTHER" id="PTHR42957">
    <property type="entry name" value="HELICASE MJ1565-RELATED"/>
    <property type="match status" value="1"/>
</dbReference>
<evidence type="ECO:0000313" key="3">
    <source>
        <dbReference type="EMBL" id="QQS98433.1"/>
    </source>
</evidence>
<dbReference type="InterPro" id="IPR008571">
    <property type="entry name" value="HerA-like"/>
</dbReference>
<evidence type="ECO:0000313" key="4">
    <source>
        <dbReference type="Proteomes" id="UP000595254"/>
    </source>
</evidence>
<keyword evidence="4" id="KW-1185">Reference proteome</keyword>
<dbReference type="Proteomes" id="UP000595254">
    <property type="component" value="Plasmid unnamed"/>
</dbReference>
<geneLocation type="plasmid" evidence="3 4">
    <name>unnamed</name>
</geneLocation>
<dbReference type="EMBL" id="CP068052">
    <property type="protein sequence ID" value="QQS98433.1"/>
    <property type="molecule type" value="Genomic_DNA"/>
</dbReference>
<gene>
    <name evidence="3" type="ORF">I6J18_00035</name>
</gene>
<dbReference type="InterPro" id="IPR027417">
    <property type="entry name" value="P-loop_NTPase"/>
</dbReference>
<feature type="region of interest" description="Disordered" evidence="1">
    <location>
        <begin position="830"/>
        <end position="870"/>
    </location>
</feature>
<evidence type="ECO:0000256" key="1">
    <source>
        <dbReference type="SAM" id="MobiDB-lite"/>
    </source>
</evidence>
<accession>A0A974RYH1</accession>